<evidence type="ECO:0000313" key="2">
    <source>
        <dbReference type="Proteomes" id="UP000652013"/>
    </source>
</evidence>
<keyword evidence="2" id="KW-1185">Reference proteome</keyword>
<dbReference type="Proteomes" id="UP000652013">
    <property type="component" value="Unassembled WGS sequence"/>
</dbReference>
<sequence>MIPPAVAHVRAAARSAGATAPADLLAAVRAHARVTVHFHPDRVAADGGTVAEGLARDGRYRSQFETGISNGGLTAYPGGDRDRWEHRLFGGAYTGGPAADRPVYGALDLAGHPDGAAPRFGSCHLRLTAAALHRCTFAAADSVTEPAELGTIDAFAPVLAALLARPRACGVADLAAALRAPGPRPDAGRCLDDYVEAHVHGGLDLGRDVAAVVADPSLRGTAAGAALAGLARRYGVPLRCHPGFALPPADVPAGFRDPRSPRLAAHVCDRAGSGLLTAAVIGAAAASAVRDPGGWAAWGPPAEVLQQLKYLWHVLVAFGHPYPG</sequence>
<reference evidence="1" key="1">
    <citation type="submission" date="2021-01" db="EMBL/GenBank/DDBJ databases">
        <title>Whole genome shotgun sequence of Spirilliplanes yamanashiensis NBRC 15828.</title>
        <authorList>
            <person name="Komaki H."/>
            <person name="Tamura T."/>
        </authorList>
    </citation>
    <scope>NUCLEOTIDE SEQUENCE</scope>
    <source>
        <strain evidence="1">NBRC 15828</strain>
    </source>
</reference>
<gene>
    <name evidence="1" type="ORF">Sya03_40830</name>
</gene>
<name>A0A8J3Y9X7_9ACTN</name>
<proteinExistence type="predicted"/>
<dbReference type="EMBL" id="BOOY01000029">
    <property type="protein sequence ID" value="GIJ04731.1"/>
    <property type="molecule type" value="Genomic_DNA"/>
</dbReference>
<evidence type="ECO:0008006" key="3">
    <source>
        <dbReference type="Google" id="ProtNLM"/>
    </source>
</evidence>
<evidence type="ECO:0000313" key="1">
    <source>
        <dbReference type="EMBL" id="GIJ04731.1"/>
    </source>
</evidence>
<dbReference type="RefSeq" id="WP_203939953.1">
    <property type="nucleotide sequence ID" value="NZ_BAAAGJ010000005.1"/>
</dbReference>
<protein>
    <recommendedName>
        <fullName evidence="3">DUF3626 domain-containing protein</fullName>
    </recommendedName>
</protein>
<organism evidence="1 2">
    <name type="scientific">Spirilliplanes yamanashiensis</name>
    <dbReference type="NCBI Taxonomy" id="42233"/>
    <lineage>
        <taxon>Bacteria</taxon>
        <taxon>Bacillati</taxon>
        <taxon>Actinomycetota</taxon>
        <taxon>Actinomycetes</taxon>
        <taxon>Micromonosporales</taxon>
        <taxon>Micromonosporaceae</taxon>
        <taxon>Spirilliplanes</taxon>
    </lineage>
</organism>
<dbReference type="InterPro" id="IPR022074">
    <property type="entry name" value="DUF3626"/>
</dbReference>
<accession>A0A8J3Y9X7</accession>
<dbReference type="Pfam" id="PF12294">
    <property type="entry name" value="DUF3626"/>
    <property type="match status" value="1"/>
</dbReference>
<comment type="caution">
    <text evidence="1">The sequence shown here is derived from an EMBL/GenBank/DDBJ whole genome shotgun (WGS) entry which is preliminary data.</text>
</comment>
<dbReference type="AlphaFoldDB" id="A0A8J3Y9X7"/>